<dbReference type="SFLD" id="SFLDG01101">
    <property type="entry name" value="Uncharacterised_Radical_SAM_Su"/>
    <property type="match status" value="1"/>
</dbReference>
<comment type="cofactor">
    <cofactor evidence="6">
        <name>[4Fe-4S] cluster</name>
        <dbReference type="ChEBI" id="CHEBI:49883"/>
    </cofactor>
    <text evidence="6">Binds 1 [4Fe-4S] cluster. The cluster is coordinated with 3 cysteines and an exchangeable S-adenosyl-L-methionine.</text>
</comment>
<dbReference type="PANTHER" id="PTHR30352">
    <property type="entry name" value="PYRUVATE FORMATE-LYASE-ACTIVATING ENZYME"/>
    <property type="match status" value="1"/>
</dbReference>
<dbReference type="GO" id="GO:0051539">
    <property type="term" value="F:4 iron, 4 sulfur cluster binding"/>
    <property type="evidence" value="ECO:0007669"/>
    <property type="project" value="UniProtKB-KW"/>
</dbReference>
<dbReference type="InterPro" id="IPR006638">
    <property type="entry name" value="Elp3/MiaA/NifB-like_rSAM"/>
</dbReference>
<dbReference type="GO" id="GO:0046872">
    <property type="term" value="F:metal ion binding"/>
    <property type="evidence" value="ECO:0007669"/>
    <property type="project" value="UniProtKB-KW"/>
</dbReference>
<evidence type="ECO:0000259" key="7">
    <source>
        <dbReference type="PROSITE" id="PS51918"/>
    </source>
</evidence>
<dbReference type="InterPro" id="IPR007197">
    <property type="entry name" value="rSAM"/>
</dbReference>
<proteinExistence type="predicted"/>
<gene>
    <name evidence="8" type="primary">amrS</name>
    <name evidence="8" type="ORF">ENU74_03755</name>
</gene>
<dbReference type="InterPro" id="IPR058240">
    <property type="entry name" value="rSAM_sf"/>
</dbReference>
<evidence type="ECO:0000313" key="8">
    <source>
        <dbReference type="EMBL" id="HGK63688.1"/>
    </source>
</evidence>
<dbReference type="Gene3D" id="3.20.20.70">
    <property type="entry name" value="Aldolase class I"/>
    <property type="match status" value="1"/>
</dbReference>
<dbReference type="InterPro" id="IPR013785">
    <property type="entry name" value="Aldolase_TIM"/>
</dbReference>
<feature type="binding site" evidence="6">
    <location>
        <position position="107"/>
    </location>
    <ligand>
        <name>[4Fe-4S] cluster</name>
        <dbReference type="ChEBI" id="CHEBI:49883"/>
        <note>4Fe-4S-S-AdoMet</note>
    </ligand>
</feature>
<feature type="binding site" evidence="6">
    <location>
        <position position="100"/>
    </location>
    <ligand>
        <name>[4Fe-4S] cluster</name>
        <dbReference type="ChEBI" id="CHEBI:49883"/>
        <note>4Fe-4S-S-AdoMet</note>
    </ligand>
</feature>
<dbReference type="CDD" id="cd01335">
    <property type="entry name" value="Radical_SAM"/>
    <property type="match status" value="1"/>
</dbReference>
<dbReference type="NCBIfam" id="TIGR04337">
    <property type="entry name" value="AmmeMemoSam_rS"/>
    <property type="match status" value="1"/>
</dbReference>
<dbReference type="GO" id="GO:0003824">
    <property type="term" value="F:catalytic activity"/>
    <property type="evidence" value="ECO:0007669"/>
    <property type="project" value="InterPro"/>
</dbReference>
<evidence type="ECO:0000256" key="1">
    <source>
        <dbReference type="ARBA" id="ARBA00022485"/>
    </source>
</evidence>
<feature type="domain" description="Radical SAM core" evidence="7">
    <location>
        <begin position="85"/>
        <end position="299"/>
    </location>
</feature>
<accession>A0A7V3ZV65</accession>
<dbReference type="InterPro" id="IPR034457">
    <property type="entry name" value="Organic_radical-activating"/>
</dbReference>
<evidence type="ECO:0000256" key="6">
    <source>
        <dbReference type="PIRSR" id="PIRSR004869-50"/>
    </source>
</evidence>
<organism evidence="8">
    <name type="scientific">candidate division WOR-3 bacterium</name>
    <dbReference type="NCBI Taxonomy" id="2052148"/>
    <lineage>
        <taxon>Bacteria</taxon>
        <taxon>Bacteria division WOR-3</taxon>
    </lineage>
</organism>
<dbReference type="SFLD" id="SFLDS00029">
    <property type="entry name" value="Radical_SAM"/>
    <property type="match status" value="1"/>
</dbReference>
<dbReference type="EMBL" id="DTDR01000097">
    <property type="protein sequence ID" value="HGK63688.1"/>
    <property type="molecule type" value="Genomic_DNA"/>
</dbReference>
<reference evidence="8" key="1">
    <citation type="journal article" date="2020" name="mSystems">
        <title>Genome- and Community-Level Interaction Insights into Carbon Utilization and Element Cycling Functions of Hydrothermarchaeota in Hydrothermal Sediment.</title>
        <authorList>
            <person name="Zhou Z."/>
            <person name="Liu Y."/>
            <person name="Xu W."/>
            <person name="Pan J."/>
            <person name="Luo Z.H."/>
            <person name="Li M."/>
        </authorList>
    </citation>
    <scope>NUCLEOTIDE SEQUENCE [LARGE SCALE GENOMIC DNA]</scope>
    <source>
        <strain evidence="8">SpSt-697</strain>
    </source>
</reference>
<name>A0A7V3ZV65_UNCW3</name>
<dbReference type="PIRSF" id="PIRSF004869">
    <property type="entry name" value="PflX_prd"/>
    <property type="match status" value="1"/>
</dbReference>
<dbReference type="InterPro" id="IPR016431">
    <property type="entry name" value="Pyrv-formate_lyase-activ_prd"/>
</dbReference>
<keyword evidence="1" id="KW-0004">4Fe-4S</keyword>
<protein>
    <submittedName>
        <fullName evidence="8">AmmeMemoRadiSam system radical SAM enzyme</fullName>
    </submittedName>
</protein>
<dbReference type="PANTHER" id="PTHR30352:SF5">
    <property type="entry name" value="PYRUVATE FORMATE-LYASE 1-ACTIVATING ENZYME"/>
    <property type="match status" value="1"/>
</dbReference>
<dbReference type="PROSITE" id="PS51918">
    <property type="entry name" value="RADICAL_SAM"/>
    <property type="match status" value="1"/>
</dbReference>
<dbReference type="SUPFAM" id="SSF102114">
    <property type="entry name" value="Radical SAM enzymes"/>
    <property type="match status" value="1"/>
</dbReference>
<sequence length="353" mass="40737">MLSYLILIGFLMGKSNLYLREAMFYKKLDNKKVVCELCPRNCIIDVNKRGFCRNRENRNGKLYSIVYGKPCSIGEEPIEKAPFFHFLPGSLRLTLATVSCNQRCKYCQNWQISQTKLEDVPYYEFSPEEIVKMAKKRNLKIICFTYTEPIVFYEYMYDIAKLAKKEGIKTCVVTGGYINPAPLESLCKVVDAIKVDLKGFNEDFYQKVCGSSLEPVLNALKIIKKNGVWLEIVNLVVPTLNDKEEEIRKMCQWIKENLGDEVPLHFTRFFPNYQLTSLPPTPISTLEKAYKIAKEVGLKYVYIGNVPGHPYENTYCPYCQKLLIKRMGFSVLENNIVNGKCKFCKRTIPGVFK</sequence>
<feature type="binding site" evidence="6">
    <location>
        <position position="104"/>
    </location>
    <ligand>
        <name>[4Fe-4S] cluster</name>
        <dbReference type="ChEBI" id="CHEBI:49883"/>
        <note>4Fe-4S-S-AdoMet</note>
    </ligand>
</feature>
<dbReference type="Pfam" id="PF04055">
    <property type="entry name" value="Radical_SAM"/>
    <property type="match status" value="1"/>
</dbReference>
<evidence type="ECO:0000256" key="3">
    <source>
        <dbReference type="ARBA" id="ARBA00022723"/>
    </source>
</evidence>
<dbReference type="InterPro" id="IPR027596">
    <property type="entry name" value="AmmeMemoSam_rS"/>
</dbReference>
<dbReference type="SMART" id="SM00729">
    <property type="entry name" value="Elp3"/>
    <property type="match status" value="1"/>
</dbReference>
<keyword evidence="5 6" id="KW-0411">Iron-sulfur</keyword>
<evidence type="ECO:0000256" key="4">
    <source>
        <dbReference type="ARBA" id="ARBA00023004"/>
    </source>
</evidence>
<keyword evidence="2 6" id="KW-0949">S-adenosyl-L-methionine</keyword>
<evidence type="ECO:0000256" key="5">
    <source>
        <dbReference type="ARBA" id="ARBA00023014"/>
    </source>
</evidence>
<keyword evidence="4 6" id="KW-0408">Iron</keyword>
<dbReference type="AlphaFoldDB" id="A0A7V3ZV65"/>
<comment type="caution">
    <text evidence="8">The sequence shown here is derived from an EMBL/GenBank/DDBJ whole genome shotgun (WGS) entry which is preliminary data.</text>
</comment>
<keyword evidence="3 6" id="KW-0479">Metal-binding</keyword>
<evidence type="ECO:0000256" key="2">
    <source>
        <dbReference type="ARBA" id="ARBA00022691"/>
    </source>
</evidence>